<keyword evidence="4" id="KW-0564">Palmitate</keyword>
<reference evidence="9" key="1">
    <citation type="journal article" date="2021" name="PeerJ">
        <title>Extensive microbial diversity within the chicken gut microbiome revealed by metagenomics and culture.</title>
        <authorList>
            <person name="Gilroy R."/>
            <person name="Ravi A."/>
            <person name="Getino M."/>
            <person name="Pursley I."/>
            <person name="Horton D.L."/>
            <person name="Alikhan N.F."/>
            <person name="Baker D."/>
            <person name="Gharbi K."/>
            <person name="Hall N."/>
            <person name="Watson M."/>
            <person name="Adriaenssens E.M."/>
            <person name="Foster-Nyarko E."/>
            <person name="Jarju S."/>
            <person name="Secka A."/>
            <person name="Antonio M."/>
            <person name="Oren A."/>
            <person name="Chaudhuri R.R."/>
            <person name="La Ragione R."/>
            <person name="Hildebrand F."/>
            <person name="Pallen M.J."/>
        </authorList>
    </citation>
    <scope>NUCLEOTIDE SEQUENCE</scope>
    <source>
        <strain evidence="9">5933</strain>
    </source>
</reference>
<dbReference type="Gene3D" id="3.40.190.10">
    <property type="entry name" value="Periplasmic binding protein-like II"/>
    <property type="match status" value="2"/>
</dbReference>
<dbReference type="AlphaFoldDB" id="A0A9D2TIH0"/>
<accession>A0A9D2TIH0</accession>
<dbReference type="InterPro" id="IPR004872">
    <property type="entry name" value="Lipoprotein_NlpA"/>
</dbReference>
<gene>
    <name evidence="9" type="ORF">H9698_01960</name>
</gene>
<protein>
    <recommendedName>
        <fullName evidence="6">Lipoprotein</fullName>
    </recommendedName>
</protein>
<evidence type="ECO:0000256" key="1">
    <source>
        <dbReference type="ARBA" id="ARBA00004635"/>
    </source>
</evidence>
<comment type="caution">
    <text evidence="9">The sequence shown here is derived from an EMBL/GenBank/DDBJ whole genome shotgun (WGS) entry which is preliminary data.</text>
</comment>
<proteinExistence type="inferred from homology"/>
<dbReference type="PANTHER" id="PTHR30429">
    <property type="entry name" value="D-METHIONINE-BINDING LIPOPROTEIN METQ"/>
    <property type="match status" value="1"/>
</dbReference>
<reference evidence="9" key="2">
    <citation type="submission" date="2021-04" db="EMBL/GenBank/DDBJ databases">
        <authorList>
            <person name="Gilroy R."/>
        </authorList>
    </citation>
    <scope>NUCLEOTIDE SEQUENCE</scope>
    <source>
        <strain evidence="9">5933</strain>
    </source>
</reference>
<dbReference type="SUPFAM" id="SSF53850">
    <property type="entry name" value="Periplasmic binding protein-like II"/>
    <property type="match status" value="1"/>
</dbReference>
<dbReference type="EMBL" id="DWWA01000010">
    <property type="protein sequence ID" value="HJC71545.1"/>
    <property type="molecule type" value="Genomic_DNA"/>
</dbReference>
<keyword evidence="2 8" id="KW-0732">Signal</keyword>
<evidence type="ECO:0000256" key="8">
    <source>
        <dbReference type="SAM" id="SignalP"/>
    </source>
</evidence>
<evidence type="ECO:0000256" key="6">
    <source>
        <dbReference type="PIRNR" id="PIRNR002854"/>
    </source>
</evidence>
<dbReference type="PROSITE" id="PS51257">
    <property type="entry name" value="PROKAR_LIPOPROTEIN"/>
    <property type="match status" value="1"/>
</dbReference>
<organism evidence="9 10">
    <name type="scientific">Candidatus Ruthenibacterium merdavium</name>
    <dbReference type="NCBI Taxonomy" id="2838752"/>
    <lineage>
        <taxon>Bacteria</taxon>
        <taxon>Bacillati</taxon>
        <taxon>Bacillota</taxon>
        <taxon>Clostridia</taxon>
        <taxon>Eubacteriales</taxon>
        <taxon>Oscillospiraceae</taxon>
        <taxon>Ruthenibacterium</taxon>
    </lineage>
</organism>
<dbReference type="Pfam" id="PF03180">
    <property type="entry name" value="Lipoprotein_9"/>
    <property type="match status" value="1"/>
</dbReference>
<dbReference type="GO" id="GO:0016020">
    <property type="term" value="C:membrane"/>
    <property type="evidence" value="ECO:0007669"/>
    <property type="project" value="UniProtKB-SubCell"/>
</dbReference>
<feature type="lipid moiety-binding region" description="S-diacylglycerol cysteine" evidence="7">
    <location>
        <position position="20"/>
    </location>
</feature>
<evidence type="ECO:0000313" key="9">
    <source>
        <dbReference type="EMBL" id="HJC71545.1"/>
    </source>
</evidence>
<evidence type="ECO:0000256" key="4">
    <source>
        <dbReference type="ARBA" id="ARBA00023139"/>
    </source>
</evidence>
<dbReference type="Proteomes" id="UP000823918">
    <property type="component" value="Unassembled WGS sequence"/>
</dbReference>
<feature type="chain" id="PRO_5038734861" description="Lipoprotein" evidence="8">
    <location>
        <begin position="23"/>
        <end position="293"/>
    </location>
</feature>
<dbReference type="PIRSF" id="PIRSF002854">
    <property type="entry name" value="MetQ"/>
    <property type="match status" value="1"/>
</dbReference>
<feature type="signal peptide" evidence="8">
    <location>
        <begin position="1"/>
        <end position="22"/>
    </location>
</feature>
<keyword evidence="3" id="KW-0472">Membrane</keyword>
<keyword evidence="5 6" id="KW-0449">Lipoprotein</keyword>
<evidence type="ECO:0000256" key="2">
    <source>
        <dbReference type="ARBA" id="ARBA00022729"/>
    </source>
</evidence>
<evidence type="ECO:0000256" key="7">
    <source>
        <dbReference type="PIRSR" id="PIRSR002854-1"/>
    </source>
</evidence>
<dbReference type="PANTHER" id="PTHR30429:SF0">
    <property type="entry name" value="METHIONINE-BINDING LIPOPROTEIN METQ"/>
    <property type="match status" value="1"/>
</dbReference>
<evidence type="ECO:0000256" key="5">
    <source>
        <dbReference type="ARBA" id="ARBA00023288"/>
    </source>
</evidence>
<evidence type="ECO:0000313" key="10">
    <source>
        <dbReference type="Proteomes" id="UP000823918"/>
    </source>
</evidence>
<comment type="similarity">
    <text evidence="6">Belongs to the nlpA lipoprotein family.</text>
</comment>
<evidence type="ECO:0000256" key="3">
    <source>
        <dbReference type="ARBA" id="ARBA00023136"/>
    </source>
</evidence>
<sequence length="293" mass="30801">MKKNLGFILAAVLAFGLAGCTAAQNSSNTAQSAQETASAASGAQVIRVGASPAPHAEILEQAADLLAEKGYQLEIVEFDDYVMPNTALAEGSLEANYFQHQPYLTNFNAEQGTDLVSAGAIHYEPLGVYAGKSTDLANVPDGAKIGIPADATNGGRALLLLQDQGVLTLKDNINLDYFRNAEDITFSEYDGIAENPHNVEIVAMEAANLPASLPDLDFAVINGNYAIPAGIADKLLVTEDASGEAAQVFANIIAVCNGEENNAGVKALVEVLKSDEMKQWITDKYQGSVLPVA</sequence>
<comment type="subcellular location">
    <subcellularLocation>
        <location evidence="1">Membrane</location>
        <topology evidence="1">Lipid-anchor</topology>
    </subcellularLocation>
</comment>
<name>A0A9D2TIH0_9FIRM</name>